<evidence type="ECO:0000259" key="1">
    <source>
        <dbReference type="Pfam" id="PF13403"/>
    </source>
</evidence>
<dbReference type="AlphaFoldDB" id="A0AAW9SHY9"/>
<feature type="domain" description="Hedgehog/Intein (Hint)" evidence="1">
    <location>
        <begin position="27"/>
        <end position="157"/>
    </location>
</feature>
<dbReference type="InterPro" id="IPR036844">
    <property type="entry name" value="Hint_dom_sf"/>
</dbReference>
<protein>
    <submittedName>
        <fullName evidence="2">Hint domain-containing protein</fullName>
    </submittedName>
</protein>
<dbReference type="Proteomes" id="UP001428774">
    <property type="component" value="Unassembled WGS sequence"/>
</dbReference>
<evidence type="ECO:0000313" key="3">
    <source>
        <dbReference type="Proteomes" id="UP001428774"/>
    </source>
</evidence>
<dbReference type="EMBL" id="JBDNCH010000002">
    <property type="protein sequence ID" value="MEN9060096.1"/>
    <property type="molecule type" value="Genomic_DNA"/>
</dbReference>
<proteinExistence type="predicted"/>
<evidence type="ECO:0000313" key="2">
    <source>
        <dbReference type="EMBL" id="MEN9060096.1"/>
    </source>
</evidence>
<keyword evidence="3" id="KW-1185">Reference proteome</keyword>
<comment type="caution">
    <text evidence="2">The sequence shown here is derived from an EMBL/GenBank/DDBJ whole genome shotgun (WGS) entry which is preliminary data.</text>
</comment>
<dbReference type="Pfam" id="PF13403">
    <property type="entry name" value="Hint_2"/>
    <property type="match status" value="1"/>
</dbReference>
<organism evidence="2 3">
    <name type="scientific">Ponticoccus litoralis</name>
    <dbReference type="NCBI Taxonomy" id="422297"/>
    <lineage>
        <taxon>Bacteria</taxon>
        <taxon>Pseudomonadati</taxon>
        <taxon>Pseudomonadota</taxon>
        <taxon>Alphaproteobacteria</taxon>
        <taxon>Rhodobacterales</taxon>
        <taxon>Roseobacteraceae</taxon>
        <taxon>Ponticoccus</taxon>
    </lineage>
</organism>
<name>A0AAW9SHY9_9RHOB</name>
<sequence length="163" mass="17648">MEPKTVRRDDGALPARHIESDQALNTLVAGTVVLTLEGALPVEFINPGDRVITRDSGMAVVRQVRRRLRSMRAVSIRAGSLGNARPDQDITLSASQEVLVRDWRAPMLFGASQALIPVERLVDGEFIRLLGVIEVETVELVFDAAHILYADGLELASAAAVPA</sequence>
<reference evidence="2 3" key="1">
    <citation type="submission" date="2024-05" db="EMBL/GenBank/DDBJ databases">
        <title>Genome sequence of Ponticoccus litoralis KCCM 90028.</title>
        <authorList>
            <person name="Kim J.M."/>
            <person name="Lee J.K."/>
            <person name="Choi B.J."/>
            <person name="Bayburt H."/>
            <person name="Baek J.H."/>
            <person name="Jeon C.O."/>
        </authorList>
    </citation>
    <scope>NUCLEOTIDE SEQUENCE [LARGE SCALE GENOMIC DNA]</scope>
    <source>
        <strain evidence="2 3">KCCM 90028</strain>
    </source>
</reference>
<dbReference type="InterPro" id="IPR028992">
    <property type="entry name" value="Hedgehog/Intein_dom"/>
</dbReference>
<accession>A0AAW9SHY9</accession>
<dbReference type="RefSeq" id="WP_347165260.1">
    <property type="nucleotide sequence ID" value="NZ_JBDNCH010000002.1"/>
</dbReference>
<dbReference type="SUPFAM" id="SSF51294">
    <property type="entry name" value="Hedgehog/intein (Hint) domain"/>
    <property type="match status" value="1"/>
</dbReference>
<gene>
    <name evidence="2" type="ORF">ABFB10_02625</name>
</gene>